<accession>A0A562R932</accession>
<dbReference type="Proteomes" id="UP000316291">
    <property type="component" value="Unassembled WGS sequence"/>
</dbReference>
<dbReference type="AlphaFoldDB" id="A0A562R932"/>
<name>A0A562R932_9BRAD</name>
<evidence type="ECO:0000313" key="2">
    <source>
        <dbReference type="Proteomes" id="UP000316291"/>
    </source>
</evidence>
<reference evidence="1 2" key="1">
    <citation type="journal article" date="2015" name="Stand. Genomic Sci.">
        <title>Genomic Encyclopedia of Bacterial and Archaeal Type Strains, Phase III: the genomes of soil and plant-associated and newly described type strains.</title>
        <authorList>
            <person name="Whitman W.B."/>
            <person name="Woyke T."/>
            <person name="Klenk H.P."/>
            <person name="Zhou Y."/>
            <person name="Lilburn T.G."/>
            <person name="Beck B.J."/>
            <person name="De Vos P."/>
            <person name="Vandamme P."/>
            <person name="Eisen J.A."/>
            <person name="Garrity G."/>
            <person name="Hugenholtz P."/>
            <person name="Kyrpides N.C."/>
        </authorList>
    </citation>
    <scope>NUCLEOTIDE SEQUENCE [LARGE SCALE GENOMIC DNA]</scope>
    <source>
        <strain evidence="1 2">CGMCC 1.10948</strain>
    </source>
</reference>
<protein>
    <submittedName>
        <fullName evidence="1">Uncharacterized protein</fullName>
    </submittedName>
</protein>
<dbReference type="RefSeq" id="WP_244635855.1">
    <property type="nucleotide sequence ID" value="NZ_VLLA01000015.1"/>
</dbReference>
<gene>
    <name evidence="1" type="ORF">IQ16_05285</name>
</gene>
<dbReference type="EMBL" id="VLLA01000015">
    <property type="protein sequence ID" value="TWI65547.1"/>
    <property type="molecule type" value="Genomic_DNA"/>
</dbReference>
<proteinExistence type="predicted"/>
<comment type="caution">
    <text evidence="1">The sequence shown here is derived from an EMBL/GenBank/DDBJ whole genome shotgun (WGS) entry which is preliminary data.</text>
</comment>
<evidence type="ECO:0000313" key="1">
    <source>
        <dbReference type="EMBL" id="TWI65547.1"/>
    </source>
</evidence>
<sequence length="210" mass="23171">MNADRHYAVASILFDYVKSPSLKHLREPHSVHKVSREIMKALDGASSVWKKWGESARRGRTGSGSIWIPVEDLQAFLNTLPGLPLTKTDVEQSLRAIWEEPHTSYPKDELRNGCVALCQSDKGNGTEMRAIIGALQERIEREEDRLRNGAGAKLSALERGRANKAGTAVSVGRGLCVDQNREIRSILLSPQRSCVPHRAGQRQALDPVSG</sequence>
<organism evidence="1 2">
    <name type="scientific">Bradyrhizobium huanghuaihaiense</name>
    <dbReference type="NCBI Taxonomy" id="990078"/>
    <lineage>
        <taxon>Bacteria</taxon>
        <taxon>Pseudomonadati</taxon>
        <taxon>Pseudomonadota</taxon>
        <taxon>Alphaproteobacteria</taxon>
        <taxon>Hyphomicrobiales</taxon>
        <taxon>Nitrobacteraceae</taxon>
        <taxon>Bradyrhizobium</taxon>
    </lineage>
</organism>
<keyword evidence="2" id="KW-1185">Reference proteome</keyword>